<evidence type="ECO:0000313" key="1">
    <source>
        <dbReference type="EMBL" id="GLB43240.1"/>
    </source>
</evidence>
<dbReference type="Proteomes" id="UP001063166">
    <property type="component" value="Unassembled WGS sequence"/>
</dbReference>
<keyword evidence="2" id="KW-1185">Reference proteome</keyword>
<evidence type="ECO:0000313" key="2">
    <source>
        <dbReference type="Proteomes" id="UP001063166"/>
    </source>
</evidence>
<reference evidence="1" key="1">
    <citation type="submission" date="2022-07" db="EMBL/GenBank/DDBJ databases">
        <title>The genome of Lyophyllum shimeji provides insight into the initial evolution of ectomycorrhizal fungal genome.</title>
        <authorList>
            <person name="Kobayashi Y."/>
            <person name="Shibata T."/>
            <person name="Hirakawa H."/>
            <person name="Shigenobu S."/>
            <person name="Nishiyama T."/>
            <person name="Yamada A."/>
            <person name="Hasebe M."/>
            <person name="Kawaguchi M."/>
        </authorList>
    </citation>
    <scope>NUCLEOTIDE SEQUENCE</scope>
    <source>
        <strain evidence="1">AT787</strain>
    </source>
</reference>
<comment type="caution">
    <text evidence="1">The sequence shown here is derived from an EMBL/GenBank/DDBJ whole genome shotgun (WGS) entry which is preliminary data.</text>
</comment>
<organism evidence="1 2">
    <name type="scientific">Lyophyllum shimeji</name>
    <name type="common">Hon-shimeji</name>
    <name type="synonym">Tricholoma shimeji</name>
    <dbReference type="NCBI Taxonomy" id="47721"/>
    <lineage>
        <taxon>Eukaryota</taxon>
        <taxon>Fungi</taxon>
        <taxon>Dikarya</taxon>
        <taxon>Basidiomycota</taxon>
        <taxon>Agaricomycotina</taxon>
        <taxon>Agaricomycetes</taxon>
        <taxon>Agaricomycetidae</taxon>
        <taxon>Agaricales</taxon>
        <taxon>Tricholomatineae</taxon>
        <taxon>Lyophyllaceae</taxon>
        <taxon>Lyophyllum</taxon>
    </lineage>
</organism>
<gene>
    <name evidence="1" type="ORF">LshimejAT787_1301410</name>
</gene>
<protein>
    <submittedName>
        <fullName evidence="1">Uncharacterized protein</fullName>
    </submittedName>
</protein>
<name>A0A9P3UT57_LYOSH</name>
<dbReference type="EMBL" id="BRPK01000013">
    <property type="protein sequence ID" value="GLB43240.1"/>
    <property type="molecule type" value="Genomic_DNA"/>
</dbReference>
<accession>A0A9P3UT57</accession>
<dbReference type="AlphaFoldDB" id="A0A9P3UT57"/>
<proteinExistence type="predicted"/>
<sequence>MGTAPHSRCNWCLRNEILVSRKKISSLNGLLERHALGFGIRPEYLSVPVFLMRYVKMCGRNVAYFLGHLWTVGR</sequence>